<dbReference type="Proteomes" id="UP000324800">
    <property type="component" value="Unassembled WGS sequence"/>
</dbReference>
<organism evidence="1 2">
    <name type="scientific">Streblomastix strix</name>
    <dbReference type="NCBI Taxonomy" id="222440"/>
    <lineage>
        <taxon>Eukaryota</taxon>
        <taxon>Metamonada</taxon>
        <taxon>Preaxostyla</taxon>
        <taxon>Oxymonadida</taxon>
        <taxon>Streblomastigidae</taxon>
        <taxon>Streblomastix</taxon>
    </lineage>
</organism>
<protein>
    <submittedName>
        <fullName evidence="1">Uncharacterized protein</fullName>
    </submittedName>
</protein>
<accession>A0A5J4VNT1</accession>
<dbReference type="EMBL" id="SNRW01005857">
    <property type="protein sequence ID" value="KAA6384232.1"/>
    <property type="molecule type" value="Genomic_DNA"/>
</dbReference>
<proteinExistence type="predicted"/>
<evidence type="ECO:0000313" key="1">
    <source>
        <dbReference type="EMBL" id="KAA6384232.1"/>
    </source>
</evidence>
<name>A0A5J4VNT1_9EUKA</name>
<dbReference type="AlphaFoldDB" id="A0A5J4VNT1"/>
<gene>
    <name evidence="1" type="ORF">EZS28_020243</name>
</gene>
<reference evidence="1 2" key="1">
    <citation type="submission" date="2019-03" db="EMBL/GenBank/DDBJ databases">
        <title>Single cell metagenomics reveals metabolic interactions within the superorganism composed of flagellate Streblomastix strix and complex community of Bacteroidetes bacteria on its surface.</title>
        <authorList>
            <person name="Treitli S.C."/>
            <person name="Kolisko M."/>
            <person name="Husnik F."/>
            <person name="Keeling P."/>
            <person name="Hampl V."/>
        </authorList>
    </citation>
    <scope>NUCLEOTIDE SEQUENCE [LARGE SCALE GENOMIC DNA]</scope>
    <source>
        <strain evidence="1">ST1C</strain>
    </source>
</reference>
<comment type="caution">
    <text evidence="1">The sequence shown here is derived from an EMBL/GenBank/DDBJ whole genome shotgun (WGS) entry which is preliminary data.</text>
</comment>
<sequence>MNRTLQQNIHQPHPDMQDQQCVGIPNPWTLYQQLHNILPSQCVGRETPLTLTNTEKESALGRFSLRPCQIIKWIR</sequence>
<evidence type="ECO:0000313" key="2">
    <source>
        <dbReference type="Proteomes" id="UP000324800"/>
    </source>
</evidence>